<comment type="caution">
    <text evidence="3">The sequence shown here is derived from an EMBL/GenBank/DDBJ whole genome shotgun (WGS) entry which is preliminary data.</text>
</comment>
<feature type="region of interest" description="Disordered" evidence="1">
    <location>
        <begin position="36"/>
        <end position="72"/>
    </location>
</feature>
<dbReference type="CDD" id="cd16329">
    <property type="entry name" value="LolA_like"/>
    <property type="match status" value="1"/>
</dbReference>
<dbReference type="InterPro" id="IPR010752">
    <property type="entry name" value="DUF1329"/>
</dbReference>
<gene>
    <name evidence="3" type="ORF">I9W95_12105</name>
</gene>
<dbReference type="Proteomes" id="UP000714380">
    <property type="component" value="Unassembled WGS sequence"/>
</dbReference>
<dbReference type="Gene3D" id="2.50.20.10">
    <property type="entry name" value="Lipoprotein localisation LolA/LolB/LppX"/>
    <property type="match status" value="1"/>
</dbReference>
<name>A0ABS7ZVB3_9GAMM</name>
<dbReference type="RefSeq" id="WP_225675252.1">
    <property type="nucleotide sequence ID" value="NZ_JAEDAH010000067.1"/>
</dbReference>
<evidence type="ECO:0000256" key="1">
    <source>
        <dbReference type="SAM" id="MobiDB-lite"/>
    </source>
</evidence>
<keyword evidence="4" id="KW-1185">Reference proteome</keyword>
<proteinExistence type="predicted"/>
<feature type="compositionally biased region" description="Basic and acidic residues" evidence="1">
    <location>
        <begin position="55"/>
        <end position="72"/>
    </location>
</feature>
<feature type="signal peptide" evidence="2">
    <location>
        <begin position="1"/>
        <end position="20"/>
    </location>
</feature>
<feature type="chain" id="PRO_5047054848" evidence="2">
    <location>
        <begin position="21"/>
        <end position="448"/>
    </location>
</feature>
<dbReference type="Pfam" id="PF07044">
    <property type="entry name" value="DUF1329"/>
    <property type="match status" value="1"/>
</dbReference>
<keyword evidence="2" id="KW-0732">Signal</keyword>
<protein>
    <submittedName>
        <fullName evidence="3">DUF1329 domain-containing protein</fullName>
    </submittedName>
</protein>
<reference evidence="3 4" key="1">
    <citation type="submission" date="2020-12" db="EMBL/GenBank/DDBJ databases">
        <title>Novel Thalassolituus-related marine hydrocarbonoclastic bacteria mediated algae-derived hydrocarbons mineralization in twilight zone of the northern South China Sea.</title>
        <authorList>
            <person name="Dong C."/>
        </authorList>
    </citation>
    <scope>NUCLEOTIDE SEQUENCE [LARGE SCALE GENOMIC DNA]</scope>
    <source>
        <strain evidence="3 4">IMCC1826</strain>
    </source>
</reference>
<organism evidence="3 4">
    <name type="scientific">Thalassolituus marinus</name>
    <dbReference type="NCBI Taxonomy" id="671053"/>
    <lineage>
        <taxon>Bacteria</taxon>
        <taxon>Pseudomonadati</taxon>
        <taxon>Pseudomonadota</taxon>
        <taxon>Gammaproteobacteria</taxon>
        <taxon>Oceanospirillales</taxon>
        <taxon>Oceanospirillaceae</taxon>
        <taxon>Thalassolituus</taxon>
    </lineage>
</organism>
<dbReference type="EMBL" id="JAEDAH010000067">
    <property type="protein sequence ID" value="MCA6064351.1"/>
    <property type="molecule type" value="Genomic_DNA"/>
</dbReference>
<evidence type="ECO:0000313" key="3">
    <source>
        <dbReference type="EMBL" id="MCA6064351.1"/>
    </source>
</evidence>
<accession>A0ABS7ZVB3</accession>
<evidence type="ECO:0000313" key="4">
    <source>
        <dbReference type="Proteomes" id="UP000714380"/>
    </source>
</evidence>
<evidence type="ECO:0000256" key="2">
    <source>
        <dbReference type="SAM" id="SignalP"/>
    </source>
</evidence>
<sequence length="448" mass="51337">MMKRLVLLSTLFALTLPASAAVTQKDAERLGKDLTPVGAEKAGNGRDIPAWTGGLKKDENHPSGAFHKDPYASDKPLFRIDASNMEQHKARLTNGQMEMLKRFPDMFLEVYPTHRSASYPEHVYAGIKTNATRAELFKYGSGVRGATMSSPFPIPTDGLEVLWNHTLRFRGLSMSFSGVASSVTSGGQRMDALRDYEYYFKYSVPGYEPEDLDNKIFLLKRKTLAPATMAGAITLVHETLDQIRSPRKSWIYMPGQRRLRRTPDLAYDTADVNTNSIRTVDQVDMFNGVPDYYEWDLKGKKEIYIPYNAYKVHQGNLKVDDILLPHHINSSLLRYEAHRVWVVEAKLRVGYSHRYATRRYYVDEDSWSIVYAEEYDEAGNLWEVTEAHLINYYDVPVMYTTLEVTYDMQDGRYFVEGLDNERGSTINYTFELDEKDFSPAAVRREAVR</sequence>